<protein>
    <recommendedName>
        <fullName evidence="9">Peptidase M3A/M3B catalytic domain-containing protein</fullName>
    </recommendedName>
</protein>
<dbReference type="Gene3D" id="1.20.1050.40">
    <property type="entry name" value="Endopeptidase. Chain P, domain 1"/>
    <property type="match status" value="1"/>
</dbReference>
<keyword evidence="4 7" id="KW-0378">Hydrolase</keyword>
<evidence type="ECO:0000313" key="11">
    <source>
        <dbReference type="Proteomes" id="UP000799539"/>
    </source>
</evidence>
<evidence type="ECO:0000256" key="8">
    <source>
        <dbReference type="SAM" id="SignalP"/>
    </source>
</evidence>
<dbReference type="InterPro" id="IPR045090">
    <property type="entry name" value="Pept_M3A_M3B"/>
</dbReference>
<dbReference type="SUPFAM" id="SSF55486">
    <property type="entry name" value="Metalloproteases ('zincins'), catalytic domain"/>
    <property type="match status" value="1"/>
</dbReference>
<keyword evidence="3 7" id="KW-0479">Metal-binding</keyword>
<proteinExistence type="inferred from homology"/>
<dbReference type="GO" id="GO:0004222">
    <property type="term" value="F:metalloendopeptidase activity"/>
    <property type="evidence" value="ECO:0007669"/>
    <property type="project" value="InterPro"/>
</dbReference>
<dbReference type="Proteomes" id="UP000799539">
    <property type="component" value="Unassembled WGS sequence"/>
</dbReference>
<dbReference type="InterPro" id="IPR024077">
    <property type="entry name" value="Neurolysin/TOP_dom2"/>
</dbReference>
<dbReference type="GO" id="GO:0006508">
    <property type="term" value="P:proteolysis"/>
    <property type="evidence" value="ECO:0007669"/>
    <property type="project" value="UniProtKB-KW"/>
</dbReference>
<dbReference type="GO" id="GO:0006518">
    <property type="term" value="P:peptide metabolic process"/>
    <property type="evidence" value="ECO:0007669"/>
    <property type="project" value="TreeGrafter"/>
</dbReference>
<feature type="domain" description="Peptidase M3A/M3B catalytic" evidence="9">
    <location>
        <begin position="260"/>
        <end position="731"/>
    </location>
</feature>
<evidence type="ECO:0000256" key="2">
    <source>
        <dbReference type="ARBA" id="ARBA00022670"/>
    </source>
</evidence>
<evidence type="ECO:0000256" key="6">
    <source>
        <dbReference type="ARBA" id="ARBA00023049"/>
    </source>
</evidence>
<comment type="cofactor">
    <cofactor evidence="7">
        <name>Zn(2+)</name>
        <dbReference type="ChEBI" id="CHEBI:29105"/>
    </cofactor>
    <text evidence="7">Binds 1 zinc ion.</text>
</comment>
<evidence type="ECO:0000256" key="1">
    <source>
        <dbReference type="ARBA" id="ARBA00006040"/>
    </source>
</evidence>
<keyword evidence="5 7" id="KW-0862">Zinc</keyword>
<keyword evidence="6 7" id="KW-0482">Metalloprotease</keyword>
<reference evidence="10" key="1">
    <citation type="journal article" date="2020" name="Stud. Mycol.">
        <title>101 Dothideomycetes genomes: a test case for predicting lifestyles and emergence of pathogens.</title>
        <authorList>
            <person name="Haridas S."/>
            <person name="Albert R."/>
            <person name="Binder M."/>
            <person name="Bloem J."/>
            <person name="Labutti K."/>
            <person name="Salamov A."/>
            <person name="Andreopoulos B."/>
            <person name="Baker S."/>
            <person name="Barry K."/>
            <person name="Bills G."/>
            <person name="Bluhm B."/>
            <person name="Cannon C."/>
            <person name="Castanera R."/>
            <person name="Culley D."/>
            <person name="Daum C."/>
            <person name="Ezra D."/>
            <person name="Gonzalez J."/>
            <person name="Henrissat B."/>
            <person name="Kuo A."/>
            <person name="Liang C."/>
            <person name="Lipzen A."/>
            <person name="Lutzoni F."/>
            <person name="Magnuson J."/>
            <person name="Mondo S."/>
            <person name="Nolan M."/>
            <person name="Ohm R."/>
            <person name="Pangilinan J."/>
            <person name="Park H.-J."/>
            <person name="Ramirez L."/>
            <person name="Alfaro M."/>
            <person name="Sun H."/>
            <person name="Tritt A."/>
            <person name="Yoshinaga Y."/>
            <person name="Zwiers L.-H."/>
            <person name="Turgeon B."/>
            <person name="Goodwin S."/>
            <person name="Spatafora J."/>
            <person name="Crous P."/>
            <person name="Grigoriev I."/>
        </authorList>
    </citation>
    <scope>NUCLEOTIDE SEQUENCE</scope>
    <source>
        <strain evidence="10">SCOH1-5</strain>
    </source>
</reference>
<sequence length="747" mass="83644">MASKWLLKCLIATWALHQGCEAAAVSPHQAKRQSGTLSSGAKRPPQAPHVFNETVESINKAAEEYIRSEKTWADNFAKSASVQDATFNNVILPWVAHDTEVTLEFAYSPGFTNWHPNKDLRDAVDAVDSNITDAQTKTYTREDIYKLITTVYQKQENDSSLDAESRLLLSKIPEDFQDSGLIVEAGPKRDRYIEISQRLQVLSQEFNNEVQSDNTTLWFAPNELPGVKQEILDTLIKGDGPNKGKLGLAIQAPSSGEVISYCTNETTRESIYVAHSLVAPGNVKRLDEALALRDEQARLAGQPNFAAQVLKDMMAKTPGAVQDLQKKVQDAMTPKLPSEEASLKKMKQKTGEDASHVWIWDLSLYTRLVNEEGSTLTDDQQKEYFPAVQTLHRILDLYAELFGIKFVRIEGKDADELSPTGKGADLTWESDVELYSVWDNTPSEDFLGYIYLDIFYRPEKGGGAFMQPMEPGFTDESGKRHYPTCGLFTNFQKAAGNATRPSLMSRDEVSTLMHEAGHGMHQMLTKTHYARFHGPDGCPLDWTEMPSQLMEQFAYAPEVLKRLSQHYTRTDPKYAAAWTASGKQLPPETLPDAAIRDMIKNRVSFSGQDQLEQIALGTIDQIYHTPKSQEDAKKINSTKVYNDEVTEIVQYEGMGTDGGHGQTSFTHIMSGYQAVYYSYLWSRVNAIDVYYTAFKANPINPEAGRRWREQVLQIGGATDDLEGVLDKFLGHKAPDLNPTLETYGVKN</sequence>
<dbReference type="Gene3D" id="1.10.1370.10">
    <property type="entry name" value="Neurolysin, domain 3"/>
    <property type="match status" value="1"/>
</dbReference>
<dbReference type="EMBL" id="ML992666">
    <property type="protein sequence ID" value="KAF2215080.1"/>
    <property type="molecule type" value="Genomic_DNA"/>
</dbReference>
<dbReference type="GO" id="GO:0046872">
    <property type="term" value="F:metal ion binding"/>
    <property type="evidence" value="ECO:0007669"/>
    <property type="project" value="UniProtKB-UniRule"/>
</dbReference>
<dbReference type="AlphaFoldDB" id="A0A6A6FP11"/>
<evidence type="ECO:0000256" key="3">
    <source>
        <dbReference type="ARBA" id="ARBA00022723"/>
    </source>
</evidence>
<name>A0A6A6FP11_9PEZI</name>
<dbReference type="Pfam" id="PF01432">
    <property type="entry name" value="Peptidase_M3"/>
    <property type="match status" value="1"/>
</dbReference>
<dbReference type="OrthoDB" id="534666at2759"/>
<organism evidence="10 11">
    <name type="scientific">Cercospora zeae-maydis SCOH1-5</name>
    <dbReference type="NCBI Taxonomy" id="717836"/>
    <lineage>
        <taxon>Eukaryota</taxon>
        <taxon>Fungi</taxon>
        <taxon>Dikarya</taxon>
        <taxon>Ascomycota</taxon>
        <taxon>Pezizomycotina</taxon>
        <taxon>Dothideomycetes</taxon>
        <taxon>Dothideomycetidae</taxon>
        <taxon>Mycosphaerellales</taxon>
        <taxon>Mycosphaerellaceae</taxon>
        <taxon>Cercospora</taxon>
    </lineage>
</organism>
<accession>A0A6A6FP11</accession>
<dbReference type="InterPro" id="IPR024080">
    <property type="entry name" value="Neurolysin/TOP_N"/>
</dbReference>
<dbReference type="InterPro" id="IPR001567">
    <property type="entry name" value="Pept_M3A_M3B_dom"/>
</dbReference>
<feature type="chain" id="PRO_5025382691" description="Peptidase M3A/M3B catalytic domain-containing protein" evidence="8">
    <location>
        <begin position="23"/>
        <end position="747"/>
    </location>
</feature>
<evidence type="ECO:0000259" key="9">
    <source>
        <dbReference type="Pfam" id="PF01432"/>
    </source>
</evidence>
<dbReference type="PANTHER" id="PTHR11804">
    <property type="entry name" value="PROTEASE M3 THIMET OLIGOPEPTIDASE-RELATED"/>
    <property type="match status" value="1"/>
</dbReference>
<keyword evidence="8" id="KW-0732">Signal</keyword>
<evidence type="ECO:0000256" key="4">
    <source>
        <dbReference type="ARBA" id="ARBA00022801"/>
    </source>
</evidence>
<evidence type="ECO:0000256" key="5">
    <source>
        <dbReference type="ARBA" id="ARBA00022833"/>
    </source>
</evidence>
<gene>
    <name evidence="10" type="ORF">CERZMDRAFT_94503</name>
</gene>
<dbReference type="Gene3D" id="3.40.390.10">
    <property type="entry name" value="Collagenase (Catalytic Domain)"/>
    <property type="match status" value="1"/>
</dbReference>
<keyword evidence="11" id="KW-1185">Reference proteome</keyword>
<keyword evidence="2 7" id="KW-0645">Protease</keyword>
<evidence type="ECO:0000256" key="7">
    <source>
        <dbReference type="RuleBase" id="RU003435"/>
    </source>
</evidence>
<comment type="similarity">
    <text evidence="1 7">Belongs to the peptidase M3 family.</text>
</comment>
<dbReference type="CDD" id="cd06455">
    <property type="entry name" value="M3A_TOP"/>
    <property type="match status" value="1"/>
</dbReference>
<dbReference type="GO" id="GO:0005758">
    <property type="term" value="C:mitochondrial intermembrane space"/>
    <property type="evidence" value="ECO:0007669"/>
    <property type="project" value="TreeGrafter"/>
</dbReference>
<dbReference type="PANTHER" id="PTHR11804:SF84">
    <property type="entry name" value="SACCHAROLYSIN"/>
    <property type="match status" value="1"/>
</dbReference>
<evidence type="ECO:0000313" key="10">
    <source>
        <dbReference type="EMBL" id="KAF2215080.1"/>
    </source>
</evidence>
<dbReference type="InterPro" id="IPR024079">
    <property type="entry name" value="MetalloPept_cat_dom_sf"/>
</dbReference>
<feature type="signal peptide" evidence="8">
    <location>
        <begin position="1"/>
        <end position="22"/>
    </location>
</feature>